<feature type="non-terminal residue" evidence="3">
    <location>
        <position position="94"/>
    </location>
</feature>
<evidence type="ECO:0000313" key="4">
    <source>
        <dbReference type="Proteomes" id="UP001174934"/>
    </source>
</evidence>
<dbReference type="PANTHER" id="PTHR46411">
    <property type="entry name" value="FAMILY ATPASE, PUTATIVE-RELATED"/>
    <property type="match status" value="1"/>
</dbReference>
<dbReference type="EMBL" id="JAULSR010000001">
    <property type="protein sequence ID" value="KAK0634312.1"/>
    <property type="molecule type" value="Genomic_DNA"/>
</dbReference>
<keyword evidence="4" id="KW-1185">Reference proteome</keyword>
<feature type="non-terminal residue" evidence="3">
    <location>
        <position position="1"/>
    </location>
</feature>
<dbReference type="Proteomes" id="UP001174934">
    <property type="component" value="Unassembled WGS sequence"/>
</dbReference>
<sequence>RGLVILLHGVPGVGKTATAEAVAMENKKPLFSITCGDLGVTPTEVDRHLTNVFRLVHIWDCVLLLDEADVFPSERSTSDLNRNALASGKSSISS</sequence>
<evidence type="ECO:0000259" key="2">
    <source>
        <dbReference type="Pfam" id="PF00004"/>
    </source>
</evidence>
<reference evidence="3" key="1">
    <citation type="submission" date="2023-06" db="EMBL/GenBank/DDBJ databases">
        <title>Genome-scale phylogeny and comparative genomics of the fungal order Sordariales.</title>
        <authorList>
            <consortium name="Lawrence Berkeley National Laboratory"/>
            <person name="Hensen N."/>
            <person name="Bonometti L."/>
            <person name="Westerberg I."/>
            <person name="Brannstrom I.O."/>
            <person name="Guillou S."/>
            <person name="Cros-Aarteil S."/>
            <person name="Calhoun S."/>
            <person name="Haridas S."/>
            <person name="Kuo A."/>
            <person name="Mondo S."/>
            <person name="Pangilinan J."/>
            <person name="Riley R."/>
            <person name="LaButti K."/>
            <person name="Andreopoulos B."/>
            <person name="Lipzen A."/>
            <person name="Chen C."/>
            <person name="Yanf M."/>
            <person name="Daum C."/>
            <person name="Ng V."/>
            <person name="Clum A."/>
            <person name="Steindorff A."/>
            <person name="Ohm R."/>
            <person name="Martin F."/>
            <person name="Silar P."/>
            <person name="Natvig D."/>
            <person name="Lalanne C."/>
            <person name="Gautier V."/>
            <person name="Ament-velasquez S.L."/>
            <person name="Kruys A."/>
            <person name="Hutchinson M.I."/>
            <person name="Powell A.J."/>
            <person name="Barry K."/>
            <person name="Miller A.N."/>
            <person name="Grigoriev I.V."/>
            <person name="Debuchy R."/>
            <person name="Gladieux P."/>
            <person name="Thoren M.H."/>
            <person name="Johannesson H."/>
        </authorList>
    </citation>
    <scope>NUCLEOTIDE SEQUENCE</scope>
    <source>
        <strain evidence="3">SMH3391-2</strain>
    </source>
</reference>
<name>A0AA40CDD6_9PEZI</name>
<dbReference type="PANTHER" id="PTHR46411:SF3">
    <property type="entry name" value="AAA+ ATPASE DOMAIN-CONTAINING PROTEIN"/>
    <property type="match status" value="1"/>
</dbReference>
<dbReference type="Gene3D" id="3.40.50.300">
    <property type="entry name" value="P-loop containing nucleotide triphosphate hydrolases"/>
    <property type="match status" value="1"/>
</dbReference>
<feature type="region of interest" description="Disordered" evidence="1">
    <location>
        <begin position="75"/>
        <end position="94"/>
    </location>
</feature>
<evidence type="ECO:0000313" key="3">
    <source>
        <dbReference type="EMBL" id="KAK0634312.1"/>
    </source>
</evidence>
<organism evidence="3 4">
    <name type="scientific">Bombardia bombarda</name>
    <dbReference type="NCBI Taxonomy" id="252184"/>
    <lineage>
        <taxon>Eukaryota</taxon>
        <taxon>Fungi</taxon>
        <taxon>Dikarya</taxon>
        <taxon>Ascomycota</taxon>
        <taxon>Pezizomycotina</taxon>
        <taxon>Sordariomycetes</taxon>
        <taxon>Sordariomycetidae</taxon>
        <taxon>Sordariales</taxon>
        <taxon>Lasiosphaeriaceae</taxon>
        <taxon>Bombardia</taxon>
    </lineage>
</organism>
<dbReference type="InterPro" id="IPR027417">
    <property type="entry name" value="P-loop_NTPase"/>
</dbReference>
<proteinExistence type="predicted"/>
<feature type="domain" description="ATPase AAA-type core" evidence="2">
    <location>
        <begin position="5"/>
        <end position="78"/>
    </location>
</feature>
<evidence type="ECO:0000256" key="1">
    <source>
        <dbReference type="SAM" id="MobiDB-lite"/>
    </source>
</evidence>
<dbReference type="GO" id="GO:0005524">
    <property type="term" value="F:ATP binding"/>
    <property type="evidence" value="ECO:0007669"/>
    <property type="project" value="InterPro"/>
</dbReference>
<accession>A0AA40CDD6</accession>
<dbReference type="GO" id="GO:0016887">
    <property type="term" value="F:ATP hydrolysis activity"/>
    <property type="evidence" value="ECO:0007669"/>
    <property type="project" value="InterPro"/>
</dbReference>
<dbReference type="Pfam" id="PF00004">
    <property type="entry name" value="AAA"/>
    <property type="match status" value="1"/>
</dbReference>
<dbReference type="AlphaFoldDB" id="A0AA40CDD6"/>
<protein>
    <recommendedName>
        <fullName evidence="2">ATPase AAA-type core domain-containing protein</fullName>
    </recommendedName>
</protein>
<gene>
    <name evidence="3" type="ORF">B0T17DRAFT_465555</name>
</gene>
<dbReference type="InterPro" id="IPR003959">
    <property type="entry name" value="ATPase_AAA_core"/>
</dbReference>
<dbReference type="SUPFAM" id="SSF52540">
    <property type="entry name" value="P-loop containing nucleoside triphosphate hydrolases"/>
    <property type="match status" value="1"/>
</dbReference>
<comment type="caution">
    <text evidence="3">The sequence shown here is derived from an EMBL/GenBank/DDBJ whole genome shotgun (WGS) entry which is preliminary data.</text>
</comment>